<evidence type="ECO:0000259" key="2">
    <source>
        <dbReference type="Pfam" id="PF13116"/>
    </source>
</evidence>
<dbReference type="EMBL" id="CP046056">
    <property type="protein sequence ID" value="QQD25004.1"/>
    <property type="molecule type" value="Genomic_DNA"/>
</dbReference>
<evidence type="ECO:0000313" key="4">
    <source>
        <dbReference type="Proteomes" id="UP000596074"/>
    </source>
</evidence>
<dbReference type="InterPro" id="IPR011836">
    <property type="entry name" value="YhdP"/>
</dbReference>
<protein>
    <submittedName>
        <fullName evidence="3">TIGR02099 family protein</fullName>
    </submittedName>
</protein>
<dbReference type="InterPro" id="IPR025263">
    <property type="entry name" value="YhdP_central"/>
</dbReference>
<dbReference type="KEGG" id="vcw:GJQ55_11220"/>
<gene>
    <name evidence="3" type="ORF">GJQ55_11220</name>
</gene>
<reference evidence="3 4" key="1">
    <citation type="submission" date="2019-11" db="EMBL/GenBank/DDBJ databases">
        <title>Venatorbacter sp. nov. a predator of Campylobacter and other Gram-negative bacteria.</title>
        <authorList>
            <person name="Saeedi A."/>
            <person name="Cummings N.J."/>
            <person name="Connerton I.F."/>
            <person name="Connerton P.L."/>
        </authorList>
    </citation>
    <scope>NUCLEOTIDE SEQUENCE [LARGE SCALE GENOMIC DNA]</scope>
    <source>
        <strain evidence="3">XL5</strain>
    </source>
</reference>
<keyword evidence="1" id="KW-0472">Membrane</keyword>
<keyword evidence="4" id="KW-1185">Reference proteome</keyword>
<sequence length="1334" mass="145608">MSWLRELWTQLWITLVVAVVMLALYSSLGRQLAPLVETWQPEAEQYLSGLLGQPVQMASLKGGWSILSPTLTVQGLTVGGGEGLQIEQLEAELDIGASAFWQQPVFRRIEISGVRLQLQQLQPRQWQLAPGWVVTLPEADPDAAPAPEPAGERPAWLQWLELQQTISLHDWQINSQDLQHAPDALRIDHLFWRNRGRQHEIDGQINWGRDELAGIRVQGSLQGPLWPLQHQHGELYLEIDPQDWQRWVPDELPAGLSVHALRAGARGWLRLQDGDLQALYLDLAVEQLNLHTRGEPLQLADGRLLLAGRHTGSDWHLRLQPQFSTPLPFDSLSLSSVAVNGSKGWQIGIPAADVDGLQRLLLQHQFLPDEIAPYIAGTQPEGRASDIRFSFLPASANAAARLDVRAQLDEVSSSAYRGIPAFTGLSGSLHIHPAAGALRVSGDEMLIHLADLYPQPWALENVQGVFRWFLQPGLSTLQVQGLRADLQHRPADQPGISSYPVTAELQIQLPGRDSPREAGLGLLLGLPQAPLDLREQLIPDLVDAEVRNWLDQSLQQGNARQAAFALQTVLGSEHPRNSTSTQLYLEFMQAQLSYLPDWPPAEQLQGRLLLDAPALDVWLDQGRTLGGQLLSNSGRVRLRPGRAGGSELEVSARLQGDSGEALQYFTHTPLQQVVNHAFDQWQASGPLQAGILLRQQLGAGSGGPDISIDASVRENRLHLGELDLTMTALDGALRYTSKTGLSARALSGRIFGGTFRAAIRSEVAAAGALNIYLEGEGDGQWQAFREWLPLFLLEPLSGQLNYQAGMQLTAEGLRFRLQSDLTGTRIDLPYPVGKDVDAVAPLQVVLQPGDGLRMQFRYNELVDADLLLEGSELQRGQIHLGGLPASLPAEPGVLLSGQLATELIAEDWWDAWQRISHYQQQQAVAGAHSDAAGSSNPLQRIDVTLGQVLAWGMPMGVTGVLGQQQPQRWDFNVDSQLLRGLVQIPHGTGPLRAELDYLHFPHSDAEPPAATAEAASGVSADTPVAITAADPLQEVDPQDLPALDLTVAEVFAGDRQMGRWDFSSRPAGQGLQVQIHDSDIHGLRLQGQLEWQYQDGRHSTVLSGLSFGSKNVGAIQRGFRQVPVVEGSELEGSGEFRWAGSPLAYNVATMAGNVALRIRDGSLVSDGAGALRAFGVLNVNSMSRRLKLDFSDLYQSGVAFDTLRGSARLEQGVLTFTEPLLVDGPSGRFQTSGSTNLMDETLNMKLAVTLPVTSSLPMVAILAGFAPPVAASIYVTEKLIGDELSRFTSTSYDIGGTWSEPDMRLKRAFDNQVDGSESRSLKQRILSIFGLEDD</sequence>
<evidence type="ECO:0000313" key="3">
    <source>
        <dbReference type="EMBL" id="QQD25004.1"/>
    </source>
</evidence>
<evidence type="ECO:0000256" key="1">
    <source>
        <dbReference type="SAM" id="Phobius"/>
    </source>
</evidence>
<accession>A0A9X7YPU3</accession>
<keyword evidence="1" id="KW-0812">Transmembrane</keyword>
<dbReference type="NCBIfam" id="TIGR02099">
    <property type="entry name" value="YhdP family protein"/>
    <property type="match status" value="1"/>
</dbReference>
<dbReference type="Proteomes" id="UP000596074">
    <property type="component" value="Chromosome"/>
</dbReference>
<organism evidence="3 4">
    <name type="scientific">Venatoribacter cucullus</name>
    <dbReference type="NCBI Taxonomy" id="2661630"/>
    <lineage>
        <taxon>Bacteria</taxon>
        <taxon>Pseudomonadati</taxon>
        <taxon>Pseudomonadota</taxon>
        <taxon>Gammaproteobacteria</taxon>
        <taxon>Oceanospirillales</taxon>
        <taxon>Oceanospirillaceae</taxon>
        <taxon>Venatoribacter</taxon>
    </lineage>
</organism>
<dbReference type="RefSeq" id="WP_228345068.1">
    <property type="nucleotide sequence ID" value="NZ_CP046056.1"/>
</dbReference>
<keyword evidence="1" id="KW-1133">Transmembrane helix</keyword>
<proteinExistence type="predicted"/>
<feature type="domain" description="YhdP central" evidence="2">
    <location>
        <begin position="1"/>
        <end position="1302"/>
    </location>
</feature>
<dbReference type="PANTHER" id="PTHR38690:SF1">
    <property type="entry name" value="PROTEASE"/>
    <property type="match status" value="1"/>
</dbReference>
<dbReference type="PANTHER" id="PTHR38690">
    <property type="entry name" value="PROTEASE-RELATED"/>
    <property type="match status" value="1"/>
</dbReference>
<feature type="transmembrane region" description="Helical" evidence="1">
    <location>
        <begin position="7"/>
        <end position="28"/>
    </location>
</feature>
<dbReference type="Pfam" id="PF13116">
    <property type="entry name" value="YhdP"/>
    <property type="match status" value="1"/>
</dbReference>
<name>A0A9X7YPU3_9GAMM</name>